<gene>
    <name evidence="5" type="ORF">N425_11070</name>
</gene>
<protein>
    <submittedName>
        <fullName evidence="5">Amino acid lyase</fullName>
    </submittedName>
</protein>
<organism evidence="5 6">
    <name type="scientific">Tannerella sp. oral taxon BU063 isolate Cell 2</name>
    <dbReference type="NCBI Taxonomy" id="1411148"/>
    <lineage>
        <taxon>Bacteria</taxon>
        <taxon>Pseudomonadati</taxon>
        <taxon>Bacteroidota</taxon>
        <taxon>Bacteroidia</taxon>
        <taxon>Bacteroidales</taxon>
        <taxon>Tannerellaceae</taxon>
        <taxon>Tannerella</taxon>
    </lineage>
</organism>
<dbReference type="InterPro" id="IPR001597">
    <property type="entry name" value="ArAA_b-elim_lyase/Thr_aldolase"/>
</dbReference>
<dbReference type="PANTHER" id="PTHR48097:SF5">
    <property type="entry name" value="LOW SPECIFICITY L-THREONINE ALDOLASE"/>
    <property type="match status" value="1"/>
</dbReference>
<dbReference type="AlphaFoldDB" id="W2C432"/>
<accession>W2C432</accession>
<dbReference type="Pfam" id="PF01212">
    <property type="entry name" value="Beta_elim_lyase"/>
    <property type="match status" value="1"/>
</dbReference>
<evidence type="ECO:0000256" key="3">
    <source>
        <dbReference type="ARBA" id="ARBA00022898"/>
    </source>
</evidence>
<dbReference type="GO" id="GO:0016829">
    <property type="term" value="F:lyase activity"/>
    <property type="evidence" value="ECO:0007669"/>
    <property type="project" value="UniProtKB-KW"/>
</dbReference>
<keyword evidence="5" id="KW-0456">Lyase</keyword>
<dbReference type="InterPro" id="IPR015424">
    <property type="entry name" value="PyrdxlP-dep_Trfase"/>
</dbReference>
<dbReference type="Gene3D" id="3.90.1150.10">
    <property type="entry name" value="Aspartate Aminotransferase, domain 1"/>
    <property type="match status" value="1"/>
</dbReference>
<proteinExistence type="inferred from homology"/>
<reference evidence="5 6" key="1">
    <citation type="submission" date="2013-11" db="EMBL/GenBank/DDBJ databases">
        <title>Single cell genomics of uncultured Tannerella BU063 (oral taxon 286).</title>
        <authorList>
            <person name="Beall C.J."/>
            <person name="Campbell A.G."/>
            <person name="Griffen A.L."/>
            <person name="Podar M."/>
            <person name="Leys E.J."/>
        </authorList>
    </citation>
    <scope>NUCLEOTIDE SEQUENCE [LARGE SCALE GENOMIC DNA]</scope>
    <source>
        <strain evidence="5">Cell 2</strain>
    </source>
</reference>
<name>W2C432_9BACT</name>
<comment type="caution">
    <text evidence="5">The sequence shown here is derived from an EMBL/GenBank/DDBJ whole genome shotgun (WGS) entry which is preliminary data.</text>
</comment>
<evidence type="ECO:0000256" key="1">
    <source>
        <dbReference type="ARBA" id="ARBA00001933"/>
    </source>
</evidence>
<dbReference type="SUPFAM" id="SSF53383">
    <property type="entry name" value="PLP-dependent transferases"/>
    <property type="match status" value="1"/>
</dbReference>
<dbReference type="PANTHER" id="PTHR48097">
    <property type="entry name" value="L-THREONINE ALDOLASE-RELATED"/>
    <property type="match status" value="1"/>
</dbReference>
<evidence type="ECO:0000259" key="4">
    <source>
        <dbReference type="Pfam" id="PF01212"/>
    </source>
</evidence>
<dbReference type="Proteomes" id="UP000018837">
    <property type="component" value="Unassembled WGS sequence"/>
</dbReference>
<dbReference type="PATRIC" id="fig|1411148.3.peg.1803"/>
<dbReference type="InterPro" id="IPR015422">
    <property type="entry name" value="PyrdxlP-dep_Trfase_small"/>
</dbReference>
<evidence type="ECO:0000313" key="6">
    <source>
        <dbReference type="Proteomes" id="UP000018837"/>
    </source>
</evidence>
<evidence type="ECO:0000313" key="5">
    <source>
        <dbReference type="EMBL" id="ETK01222.1"/>
    </source>
</evidence>
<keyword evidence="3" id="KW-0663">Pyridoxal phosphate</keyword>
<dbReference type="Gene3D" id="3.40.640.10">
    <property type="entry name" value="Type I PLP-dependent aspartate aminotransferase-like (Major domain)"/>
    <property type="match status" value="1"/>
</dbReference>
<dbReference type="EMBL" id="AYUF01000489">
    <property type="protein sequence ID" value="ETK01222.1"/>
    <property type="molecule type" value="Genomic_DNA"/>
</dbReference>
<comment type="cofactor">
    <cofactor evidence="1">
        <name>pyridoxal 5'-phosphate</name>
        <dbReference type="ChEBI" id="CHEBI:597326"/>
    </cofactor>
</comment>
<dbReference type="InterPro" id="IPR015421">
    <property type="entry name" value="PyrdxlP-dep_Trfase_major"/>
</dbReference>
<evidence type="ECO:0000256" key="2">
    <source>
        <dbReference type="ARBA" id="ARBA00006966"/>
    </source>
</evidence>
<feature type="domain" description="Aromatic amino acid beta-eliminating lyase/threonine aldolase" evidence="4">
    <location>
        <begin position="28"/>
        <end position="292"/>
    </location>
</feature>
<dbReference type="GO" id="GO:0006520">
    <property type="term" value="P:amino acid metabolic process"/>
    <property type="evidence" value="ECO:0007669"/>
    <property type="project" value="InterPro"/>
</dbReference>
<comment type="similarity">
    <text evidence="2">Belongs to the threonine aldolase family.</text>
</comment>
<sequence length="345" mass="37921">MIHFECDYAEGAHPRILERLQQTNLLQTSGYGTDNFSDQARETIRRLCACPDADVHFLVGGTQTNMIVIGAALRPHQGVIAAESGHISVHESGAIEATGHKVLALPGGREGKLTAAQVEAVVAAHRADRHHEHTVQPAMVYISHPTEFGALYSLRELEVLSAVCRQLGLLLFMDGARLGYALAAEANDLTLPDIARLCDVFYIGGTKVGALFGEAVVIPCASLQRDFRYLIKQRGGLLAKGRLLGIQFETLLSEGLYFDISRHAVRMAMRIREAFEARAVDFFTPSSTNQQFPILTEPQVESLSARYAFERWSYTADGHIVTRFCTSWATNTADVDTLVADIIHL</sequence>